<reference evidence="2" key="1">
    <citation type="submission" date="2022-11" db="UniProtKB">
        <authorList>
            <consortium name="WormBaseParasite"/>
        </authorList>
    </citation>
    <scope>IDENTIFICATION</scope>
</reference>
<proteinExistence type="predicted"/>
<sequence length="314" mass="34916">MSEYQLVPLTTKGLLSYRPKKVFPSKAPVTSLEYSADGLRLLTAAENGWLTLYDLHQATSIRVIGCTSYGVGIAVFGAHPEIVLHTSTKQDNNIRYLSMYDNKYIRVFSGHTDKVTNIEFSPTKDTFISCSKDKTLRIWDVRDNKCTYELKVGFAPVAAHDPEGVVVAIGVSSSVIKLYDIRNFGGGPFNNFSITNSDYVFWSQLKFSRSGTNIIISTNSKHFYVLDSFNADYIHDFKTSENRSDIDLFGDVSADDLYGFYGGTDGKLHVFDTKVGVEIGVIKSNHNGPLTHTLFNPFYAMLTTAGTDGVQLWS</sequence>
<protein>
    <submittedName>
        <fullName evidence="2">Uncharacterized protein</fullName>
    </submittedName>
</protein>
<name>A0AC34QVT8_9BILA</name>
<dbReference type="WBParaSite" id="JU765_v2.g19730.t1">
    <property type="protein sequence ID" value="JU765_v2.g19730.t1"/>
    <property type="gene ID" value="JU765_v2.g19730"/>
</dbReference>
<evidence type="ECO:0000313" key="2">
    <source>
        <dbReference type="WBParaSite" id="JU765_v2.g19730.t1"/>
    </source>
</evidence>
<dbReference type="Proteomes" id="UP000887576">
    <property type="component" value="Unplaced"/>
</dbReference>
<accession>A0AC34QVT8</accession>
<organism evidence="1 2">
    <name type="scientific">Panagrolaimus sp. JU765</name>
    <dbReference type="NCBI Taxonomy" id="591449"/>
    <lineage>
        <taxon>Eukaryota</taxon>
        <taxon>Metazoa</taxon>
        <taxon>Ecdysozoa</taxon>
        <taxon>Nematoda</taxon>
        <taxon>Chromadorea</taxon>
        <taxon>Rhabditida</taxon>
        <taxon>Tylenchina</taxon>
        <taxon>Panagrolaimomorpha</taxon>
        <taxon>Panagrolaimoidea</taxon>
        <taxon>Panagrolaimidae</taxon>
        <taxon>Panagrolaimus</taxon>
    </lineage>
</organism>
<evidence type="ECO:0000313" key="1">
    <source>
        <dbReference type="Proteomes" id="UP000887576"/>
    </source>
</evidence>